<reference evidence="2" key="1">
    <citation type="submission" date="2023-08" db="EMBL/GenBank/DDBJ databases">
        <title>Chromosome-level Genome Assembly of mud carp (Cirrhinus molitorella).</title>
        <authorList>
            <person name="Liu H."/>
        </authorList>
    </citation>
    <scope>NUCLEOTIDE SEQUENCE</scope>
    <source>
        <strain evidence="2">Prfri</strain>
        <tissue evidence="2">Muscle</tissue>
    </source>
</reference>
<evidence type="ECO:0000313" key="2">
    <source>
        <dbReference type="EMBL" id="KAK2908756.1"/>
    </source>
</evidence>
<dbReference type="AlphaFoldDB" id="A0AA88Q8G7"/>
<gene>
    <name evidence="2" type="ORF">Q8A67_004593</name>
</gene>
<dbReference type="EMBL" id="JAUYZG010000004">
    <property type="protein sequence ID" value="KAK2908756.1"/>
    <property type="molecule type" value="Genomic_DNA"/>
</dbReference>
<organism evidence="2 3">
    <name type="scientific">Cirrhinus molitorella</name>
    <name type="common">mud carp</name>
    <dbReference type="NCBI Taxonomy" id="172907"/>
    <lineage>
        <taxon>Eukaryota</taxon>
        <taxon>Metazoa</taxon>
        <taxon>Chordata</taxon>
        <taxon>Craniata</taxon>
        <taxon>Vertebrata</taxon>
        <taxon>Euteleostomi</taxon>
        <taxon>Actinopterygii</taxon>
        <taxon>Neopterygii</taxon>
        <taxon>Teleostei</taxon>
        <taxon>Ostariophysi</taxon>
        <taxon>Cypriniformes</taxon>
        <taxon>Cyprinidae</taxon>
        <taxon>Labeoninae</taxon>
        <taxon>Labeonini</taxon>
        <taxon>Cirrhinus</taxon>
    </lineage>
</organism>
<sequence>MSQRSSRDILFSSSFERSSCLQSCLSSCLQSCLPPPRSFNPCRSERKGERGRGRGENSEPVPASFQMAASESVDEIGLSGSELFGLRFVGGQEKSQDMEGC</sequence>
<keyword evidence="3" id="KW-1185">Reference proteome</keyword>
<feature type="compositionally biased region" description="Basic and acidic residues" evidence="1">
    <location>
        <begin position="43"/>
        <end position="57"/>
    </location>
</feature>
<proteinExistence type="predicted"/>
<accession>A0AA88Q8G7</accession>
<name>A0AA88Q8G7_9TELE</name>
<protein>
    <submittedName>
        <fullName evidence="2">Uncharacterized protein</fullName>
    </submittedName>
</protein>
<evidence type="ECO:0000256" key="1">
    <source>
        <dbReference type="SAM" id="MobiDB-lite"/>
    </source>
</evidence>
<comment type="caution">
    <text evidence="2">The sequence shown here is derived from an EMBL/GenBank/DDBJ whole genome shotgun (WGS) entry which is preliminary data.</text>
</comment>
<evidence type="ECO:0000313" key="3">
    <source>
        <dbReference type="Proteomes" id="UP001187343"/>
    </source>
</evidence>
<dbReference type="Proteomes" id="UP001187343">
    <property type="component" value="Unassembled WGS sequence"/>
</dbReference>
<feature type="region of interest" description="Disordered" evidence="1">
    <location>
        <begin position="35"/>
        <end position="63"/>
    </location>
</feature>